<dbReference type="Pfam" id="PF00300">
    <property type="entry name" value="His_Phos_1"/>
    <property type="match status" value="1"/>
</dbReference>
<reference evidence="1 2" key="1">
    <citation type="submission" date="2015-03" db="EMBL/GenBank/DDBJ databases">
        <title>Pseudomonas fluorescens 1855-344 Genome sequencing and assembly.</title>
        <authorList>
            <person name="Eng W.W.H."/>
            <person name="Gan H.M."/>
            <person name="Savka M.A."/>
        </authorList>
    </citation>
    <scope>NUCLEOTIDE SEQUENCE [LARGE SCALE GENOMIC DNA]</scope>
    <source>
        <strain evidence="1 2">1855-344</strain>
    </source>
</reference>
<comment type="caution">
    <text evidence="1">The sequence shown here is derived from an EMBL/GenBank/DDBJ whole genome shotgun (WGS) entry which is preliminary data.</text>
</comment>
<accession>A0A0F4XIP5</accession>
<protein>
    <submittedName>
        <fullName evidence="1">Phosphoglycerate mutase</fullName>
    </submittedName>
</protein>
<dbReference type="InterPro" id="IPR029033">
    <property type="entry name" value="His_PPase_superfam"/>
</dbReference>
<evidence type="ECO:0000313" key="2">
    <source>
        <dbReference type="Proteomes" id="UP000033662"/>
    </source>
</evidence>
<dbReference type="InterPro" id="IPR013078">
    <property type="entry name" value="His_Pase_superF_clade-1"/>
</dbReference>
<sequence length="192" mass="21478">MQATRLTLICHARTVAQKQARFGLDEPLDADWLARCAQLDHRYRNVRQLLCGPELRTRQTAALFGDEPEQDQALADCDLGRWRGLSIDDLLQAEPQALQSWLDDVEAAPHGGESVAQLCRRVGDWLASLEARPGHLLAVTHPFVIRAALVNVLGCPAATFNRIDIEPLSTLELRFNGVWRLRTQGPDQESPR</sequence>
<evidence type="ECO:0000313" key="1">
    <source>
        <dbReference type="EMBL" id="KKA05854.1"/>
    </source>
</evidence>
<dbReference type="SUPFAM" id="SSF53254">
    <property type="entry name" value="Phosphoglycerate mutase-like"/>
    <property type="match status" value="1"/>
</dbReference>
<proteinExistence type="predicted"/>
<organism evidence="1 2">
    <name type="scientific">Pseudomonas kilonensis</name>
    <dbReference type="NCBI Taxonomy" id="132476"/>
    <lineage>
        <taxon>Bacteria</taxon>
        <taxon>Pseudomonadati</taxon>
        <taxon>Pseudomonadota</taxon>
        <taxon>Gammaproteobacteria</taxon>
        <taxon>Pseudomonadales</taxon>
        <taxon>Pseudomonadaceae</taxon>
        <taxon>Pseudomonas</taxon>
    </lineage>
</organism>
<dbReference type="PATRIC" id="fig|132476.4.peg.2951"/>
<name>A0A0F4XIP5_9PSED</name>
<dbReference type="SMART" id="SM00855">
    <property type="entry name" value="PGAM"/>
    <property type="match status" value="1"/>
</dbReference>
<gene>
    <name evidence="1" type="ORF">VP02_21450</name>
</gene>
<dbReference type="OrthoDB" id="7502553at2"/>
<dbReference type="Gene3D" id="3.40.50.1240">
    <property type="entry name" value="Phosphoglycerate mutase-like"/>
    <property type="match status" value="1"/>
</dbReference>
<dbReference type="AlphaFoldDB" id="A0A0F4XIP5"/>
<dbReference type="Proteomes" id="UP000033662">
    <property type="component" value="Unassembled WGS sequence"/>
</dbReference>
<dbReference type="EMBL" id="JZXC01000023">
    <property type="protein sequence ID" value="KKA05854.1"/>
    <property type="molecule type" value="Genomic_DNA"/>
</dbReference>